<evidence type="ECO:0000256" key="4">
    <source>
        <dbReference type="ARBA" id="ARBA00022692"/>
    </source>
</evidence>
<keyword evidence="11" id="KW-1185">Reference proteome</keyword>
<reference evidence="10 11" key="1">
    <citation type="submission" date="2018-04" db="EMBL/GenBank/DDBJ databases">
        <title>Genomic Encyclopedia of Archaeal and Bacterial Type Strains, Phase II (KMG-II): from individual species to whole genera.</title>
        <authorList>
            <person name="Goeker M."/>
        </authorList>
    </citation>
    <scope>NUCLEOTIDE SEQUENCE [LARGE SCALE GENOMIC DNA]</scope>
    <source>
        <strain evidence="10 11">DSM 45787</strain>
    </source>
</reference>
<dbReference type="GO" id="GO:0005886">
    <property type="term" value="C:plasma membrane"/>
    <property type="evidence" value="ECO:0007669"/>
    <property type="project" value="UniProtKB-SubCell"/>
</dbReference>
<evidence type="ECO:0000256" key="1">
    <source>
        <dbReference type="ARBA" id="ARBA00004651"/>
    </source>
</evidence>
<dbReference type="PANTHER" id="PTHR32309">
    <property type="entry name" value="TYROSINE-PROTEIN KINASE"/>
    <property type="match status" value="1"/>
</dbReference>
<accession>A0A2T6BCC4</accession>
<evidence type="ECO:0000256" key="6">
    <source>
        <dbReference type="ARBA" id="ARBA00023136"/>
    </source>
</evidence>
<feature type="domain" description="Polysaccharide chain length determinant N-terminal" evidence="8">
    <location>
        <begin position="4"/>
        <end position="92"/>
    </location>
</feature>
<evidence type="ECO:0000259" key="8">
    <source>
        <dbReference type="Pfam" id="PF02706"/>
    </source>
</evidence>
<dbReference type="InterPro" id="IPR032807">
    <property type="entry name" value="GNVR"/>
</dbReference>
<evidence type="ECO:0000259" key="9">
    <source>
        <dbReference type="Pfam" id="PF13807"/>
    </source>
</evidence>
<evidence type="ECO:0000313" key="10">
    <source>
        <dbReference type="EMBL" id="PTX53725.1"/>
    </source>
</evidence>
<comment type="subcellular location">
    <subcellularLocation>
        <location evidence="1">Cell membrane</location>
        <topology evidence="1">Multi-pass membrane protein</topology>
    </subcellularLocation>
</comment>
<dbReference type="Proteomes" id="UP000244240">
    <property type="component" value="Unassembled WGS sequence"/>
</dbReference>
<evidence type="ECO:0000256" key="7">
    <source>
        <dbReference type="SAM" id="Phobius"/>
    </source>
</evidence>
<dbReference type="RefSeq" id="WP_108025566.1">
    <property type="nucleotide sequence ID" value="NZ_QBKR01000026.1"/>
</dbReference>
<evidence type="ECO:0000256" key="5">
    <source>
        <dbReference type="ARBA" id="ARBA00022989"/>
    </source>
</evidence>
<keyword evidence="6 7" id="KW-0472">Membrane</keyword>
<evidence type="ECO:0000256" key="2">
    <source>
        <dbReference type="ARBA" id="ARBA00006683"/>
    </source>
</evidence>
<evidence type="ECO:0000256" key="3">
    <source>
        <dbReference type="ARBA" id="ARBA00022475"/>
    </source>
</evidence>
<dbReference type="InterPro" id="IPR003856">
    <property type="entry name" value="LPS_length_determ_N"/>
</dbReference>
<comment type="similarity">
    <text evidence="2">Belongs to the CpsC/CapA family.</text>
</comment>
<dbReference type="OrthoDB" id="2360475at2"/>
<sequence length="249" mass="27601">MEKEIELSELWRIVKQRLKMIFFLMVLFVTATGSLCFFVLPQKYEATATILVQVTESDQNSFNNVMANQKLVKTYGDIIKSRQVADAVIQNLGLNMKTEELLDRVEVSAPSESLVTSITVTDESPSMAAKIANGFAATFHQKIQMIMKVDNVSILDRAKVGPSPEPVFPKPYLFMGAAAVIGMMVGIALAFLFDYMDKSVKTEEQVEQILGVPVLGAIADFEKMKINPGSLRVDKRGRRSAREVRGSVS</sequence>
<feature type="transmembrane region" description="Helical" evidence="7">
    <location>
        <begin position="21"/>
        <end position="40"/>
    </location>
</feature>
<feature type="transmembrane region" description="Helical" evidence="7">
    <location>
        <begin position="172"/>
        <end position="193"/>
    </location>
</feature>
<evidence type="ECO:0000313" key="11">
    <source>
        <dbReference type="Proteomes" id="UP000244240"/>
    </source>
</evidence>
<dbReference type="Pfam" id="PF13807">
    <property type="entry name" value="GNVR"/>
    <property type="match status" value="1"/>
</dbReference>
<keyword evidence="4 7" id="KW-0812">Transmembrane</keyword>
<dbReference type="PANTHER" id="PTHR32309:SF13">
    <property type="entry name" value="FERRIC ENTEROBACTIN TRANSPORT PROTEIN FEPE"/>
    <property type="match status" value="1"/>
</dbReference>
<keyword evidence="3" id="KW-1003">Cell membrane</keyword>
<dbReference type="InterPro" id="IPR050445">
    <property type="entry name" value="Bact_polysacc_biosynth/exp"/>
</dbReference>
<name>A0A2T6BCC4_9BACL</name>
<dbReference type="EMBL" id="QBKR01000026">
    <property type="protein sequence ID" value="PTX53725.1"/>
    <property type="molecule type" value="Genomic_DNA"/>
</dbReference>
<comment type="caution">
    <text evidence="10">The sequence shown here is derived from an EMBL/GenBank/DDBJ whole genome shotgun (WGS) entry which is preliminary data.</text>
</comment>
<keyword evidence="5 7" id="KW-1133">Transmembrane helix</keyword>
<dbReference type="Pfam" id="PF02706">
    <property type="entry name" value="Wzz"/>
    <property type="match status" value="1"/>
</dbReference>
<feature type="domain" description="Tyrosine-protein kinase G-rich" evidence="9">
    <location>
        <begin position="141"/>
        <end position="192"/>
    </location>
</feature>
<dbReference type="AlphaFoldDB" id="A0A2T6BCC4"/>
<proteinExistence type="inferred from homology"/>
<gene>
    <name evidence="10" type="ORF">C8P63_12611</name>
</gene>
<dbReference type="GO" id="GO:0004713">
    <property type="term" value="F:protein tyrosine kinase activity"/>
    <property type="evidence" value="ECO:0007669"/>
    <property type="project" value="TreeGrafter"/>
</dbReference>
<protein>
    <submittedName>
        <fullName evidence="10">Capsular polysaccharide biosynthesis protein</fullName>
    </submittedName>
</protein>
<organism evidence="10 11">
    <name type="scientific">Melghirimyces profundicolus</name>
    <dbReference type="NCBI Taxonomy" id="1242148"/>
    <lineage>
        <taxon>Bacteria</taxon>
        <taxon>Bacillati</taxon>
        <taxon>Bacillota</taxon>
        <taxon>Bacilli</taxon>
        <taxon>Bacillales</taxon>
        <taxon>Thermoactinomycetaceae</taxon>
        <taxon>Melghirimyces</taxon>
    </lineage>
</organism>